<evidence type="ECO:0000313" key="18">
    <source>
        <dbReference type="EMBL" id="TGL79309.1"/>
    </source>
</evidence>
<evidence type="ECO:0000256" key="11">
    <source>
        <dbReference type="ARBA" id="ARBA00023052"/>
    </source>
</evidence>
<dbReference type="Gene3D" id="3.40.50.970">
    <property type="match status" value="2"/>
</dbReference>
<accession>A0A6N4R2B4</accession>
<dbReference type="UniPathway" id="UPA00047">
    <property type="reaction ID" value="UER00055"/>
</dbReference>
<protein>
    <recommendedName>
        <fullName evidence="4 14">Acetolactate synthase</fullName>
        <ecNumber evidence="4 14">2.2.1.6</ecNumber>
    </recommendedName>
</protein>
<evidence type="ECO:0000256" key="12">
    <source>
        <dbReference type="ARBA" id="ARBA00023304"/>
    </source>
</evidence>
<evidence type="ECO:0000256" key="4">
    <source>
        <dbReference type="ARBA" id="ARBA00013145"/>
    </source>
</evidence>
<dbReference type="SUPFAM" id="SSF52518">
    <property type="entry name" value="Thiamin diphosphate-binding fold (THDP-binding)"/>
    <property type="match status" value="2"/>
</dbReference>
<evidence type="ECO:0000256" key="6">
    <source>
        <dbReference type="ARBA" id="ARBA00022630"/>
    </source>
</evidence>
<evidence type="ECO:0000256" key="2">
    <source>
        <dbReference type="ARBA" id="ARBA00005025"/>
    </source>
</evidence>
<dbReference type="GO" id="GO:0005948">
    <property type="term" value="C:acetolactate synthase complex"/>
    <property type="evidence" value="ECO:0007669"/>
    <property type="project" value="TreeGrafter"/>
</dbReference>
<dbReference type="Pfam" id="PF02776">
    <property type="entry name" value="TPP_enzyme_N"/>
    <property type="match status" value="1"/>
</dbReference>
<comment type="catalytic activity">
    <reaction evidence="13 14">
        <text>2 pyruvate + H(+) = (2S)-2-acetolactate + CO2</text>
        <dbReference type="Rhea" id="RHEA:25249"/>
        <dbReference type="ChEBI" id="CHEBI:15361"/>
        <dbReference type="ChEBI" id="CHEBI:15378"/>
        <dbReference type="ChEBI" id="CHEBI:16526"/>
        <dbReference type="ChEBI" id="CHEBI:58476"/>
        <dbReference type="EC" id="2.2.1.6"/>
    </reaction>
</comment>
<keyword evidence="7 14" id="KW-0808">Transferase</keyword>
<evidence type="ECO:0000256" key="1">
    <source>
        <dbReference type="ARBA" id="ARBA00004974"/>
    </source>
</evidence>
<dbReference type="InterPro" id="IPR012000">
    <property type="entry name" value="Thiamin_PyroP_enz_cen_dom"/>
</dbReference>
<comment type="caution">
    <text evidence="18">The sequence shown here is derived from an EMBL/GenBank/DDBJ whole genome shotgun (WGS) entry which is preliminary data.</text>
</comment>
<evidence type="ECO:0000259" key="15">
    <source>
        <dbReference type="Pfam" id="PF00205"/>
    </source>
</evidence>
<dbReference type="UniPathway" id="UPA00049">
    <property type="reaction ID" value="UER00059"/>
</dbReference>
<dbReference type="NCBIfam" id="TIGR00118">
    <property type="entry name" value="acolac_lg"/>
    <property type="match status" value="1"/>
</dbReference>
<dbReference type="EC" id="2.2.1.6" evidence="4 14"/>
<dbReference type="InterPro" id="IPR045229">
    <property type="entry name" value="TPP_enz"/>
</dbReference>
<dbReference type="Pfam" id="PF00205">
    <property type="entry name" value="TPP_enzyme_M"/>
    <property type="match status" value="1"/>
</dbReference>
<name>A0A6N4R2B4_9LEPT</name>
<dbReference type="GO" id="GO:0009097">
    <property type="term" value="P:isoleucine biosynthetic process"/>
    <property type="evidence" value="ECO:0007669"/>
    <property type="project" value="UniProtKB-UniPathway"/>
</dbReference>
<organism evidence="18 19">
    <name type="scientific">Leptospira yasudae</name>
    <dbReference type="NCBI Taxonomy" id="2202201"/>
    <lineage>
        <taxon>Bacteria</taxon>
        <taxon>Pseudomonadati</taxon>
        <taxon>Spirochaetota</taxon>
        <taxon>Spirochaetia</taxon>
        <taxon>Leptospirales</taxon>
        <taxon>Leptospiraceae</taxon>
        <taxon>Leptospira</taxon>
    </lineage>
</organism>
<dbReference type="GO" id="GO:0009099">
    <property type="term" value="P:L-valine biosynthetic process"/>
    <property type="evidence" value="ECO:0007669"/>
    <property type="project" value="UniProtKB-UniPathway"/>
</dbReference>
<evidence type="ECO:0000259" key="17">
    <source>
        <dbReference type="Pfam" id="PF02776"/>
    </source>
</evidence>
<dbReference type="PANTHER" id="PTHR18968">
    <property type="entry name" value="THIAMINE PYROPHOSPHATE ENZYMES"/>
    <property type="match status" value="1"/>
</dbReference>
<comment type="cofactor">
    <cofactor evidence="14">
        <name>Mg(2+)</name>
        <dbReference type="ChEBI" id="CHEBI:18420"/>
    </cofactor>
    <text evidence="14">Binds 1 Mg(2+) ion per subunit.</text>
</comment>
<dbReference type="InterPro" id="IPR012846">
    <property type="entry name" value="Acetolactate_synth_lsu"/>
</dbReference>
<dbReference type="GO" id="GO:0050660">
    <property type="term" value="F:flavin adenine dinucleotide binding"/>
    <property type="evidence" value="ECO:0007669"/>
    <property type="project" value="InterPro"/>
</dbReference>
<dbReference type="InterPro" id="IPR011766">
    <property type="entry name" value="TPP_enzyme_TPP-bd"/>
</dbReference>
<dbReference type="InterPro" id="IPR039368">
    <property type="entry name" value="AHAS_TPP"/>
</dbReference>
<dbReference type="InterPro" id="IPR029061">
    <property type="entry name" value="THDP-binding"/>
</dbReference>
<comment type="pathway">
    <text evidence="2 14">Amino-acid biosynthesis; L-valine biosynthesis; L-valine from pyruvate: step 1/4.</text>
</comment>
<keyword evidence="6" id="KW-0285">Flavoprotein</keyword>
<dbReference type="InterPro" id="IPR012001">
    <property type="entry name" value="Thiamin_PyroP_enz_TPP-bd_dom"/>
</dbReference>
<evidence type="ECO:0000256" key="10">
    <source>
        <dbReference type="ARBA" id="ARBA00022842"/>
    </source>
</evidence>
<comment type="pathway">
    <text evidence="1 14">Amino-acid biosynthesis; L-isoleucine biosynthesis; L-isoleucine from 2-oxobutanoate: step 1/4.</text>
</comment>
<feature type="domain" description="Thiamine pyrophosphate enzyme N-terminal TPP-binding" evidence="17">
    <location>
        <begin position="37"/>
        <end position="151"/>
    </location>
</feature>
<dbReference type="EMBL" id="RQGM01000076">
    <property type="protein sequence ID" value="TGL79309.1"/>
    <property type="molecule type" value="Genomic_DNA"/>
</dbReference>
<dbReference type="SUPFAM" id="SSF52467">
    <property type="entry name" value="DHS-like NAD/FAD-binding domain"/>
    <property type="match status" value="1"/>
</dbReference>
<keyword evidence="8 14" id="KW-0479">Metal-binding</keyword>
<evidence type="ECO:0000256" key="7">
    <source>
        <dbReference type="ARBA" id="ARBA00022679"/>
    </source>
</evidence>
<sequence length="597" mass="65428">MGRTADLRTRFLLTVAFPVSLWTIRGRIMSAESGRITGARLMVELLEEYGVEIVFGYPGGAILPFYDEIYKSKKIKHILVRHEQGAVHMAEGYARATGKLGVCIATSGPGATNLVTGLTDAKMDSVPVLAITGQVATNTIGTDAFQEADIFGITIPITKYNALMKSADDIARHFEEATLIALGGRPGPVLLDFPKDVQTELTNVRKASRLKIAPHHYKKPEVKGNVEEFAQALNVAKKPLLYVGGGAINAGASKEIFELATKAGIPVTTTLMGLGSFPGTHPLSVGMLGMHGTAAANKAVLECDYILNLGARFDDRVAKIGEFAEKAVRAHIDIDTAEFNKRIQVDYLLHGDLKDALNAILPFVKKQDHASWVSYLQNLKKEHPLDFDNSGSTIKPQDFLERLYKKTRGQAIVSTDVGQHQMWAAQYYLLDEPNNWLTSGGLGTMGYGLPAAIGAKFGRKDKMVICVSGDGSIQMNIQELATIAANKLGVKVLVFNNNFLGMVRQWQELFYEERFSQSEWNFNPDFVKLAEAYSIPAMKISDKSEIDKAIEFFTKDDGAAFLEVMIPAEEKVFPMIPAGKSQKDMIEFKDLAGLKKA</sequence>
<dbReference type="CDD" id="cd07035">
    <property type="entry name" value="TPP_PYR_POX_like"/>
    <property type="match status" value="1"/>
</dbReference>
<evidence type="ECO:0000256" key="14">
    <source>
        <dbReference type="RuleBase" id="RU003591"/>
    </source>
</evidence>
<evidence type="ECO:0000256" key="5">
    <source>
        <dbReference type="ARBA" id="ARBA00022605"/>
    </source>
</evidence>
<dbReference type="InterPro" id="IPR029035">
    <property type="entry name" value="DHS-like_NAD/FAD-binding_dom"/>
</dbReference>
<evidence type="ECO:0000256" key="9">
    <source>
        <dbReference type="ARBA" id="ARBA00022827"/>
    </source>
</evidence>
<evidence type="ECO:0000256" key="13">
    <source>
        <dbReference type="ARBA" id="ARBA00048670"/>
    </source>
</evidence>
<evidence type="ECO:0000256" key="3">
    <source>
        <dbReference type="ARBA" id="ARBA00007812"/>
    </source>
</evidence>
<dbReference type="PANTHER" id="PTHR18968:SF13">
    <property type="entry name" value="ACETOLACTATE SYNTHASE CATALYTIC SUBUNIT, MITOCHONDRIAL"/>
    <property type="match status" value="1"/>
</dbReference>
<dbReference type="FunFam" id="3.40.50.970:FF:000016">
    <property type="entry name" value="Acetolactate synthase"/>
    <property type="match status" value="1"/>
</dbReference>
<reference evidence="18 19" key="1">
    <citation type="journal article" date="2019" name="PLoS Negl. Trop. Dis.">
        <title>Revisiting the worldwide diversity of Leptospira species in the environment.</title>
        <authorList>
            <person name="Vincent A.T."/>
            <person name="Schiettekatte O."/>
            <person name="Bourhy P."/>
            <person name="Veyrier F.J."/>
            <person name="Picardeau M."/>
        </authorList>
    </citation>
    <scope>NUCLEOTIDE SEQUENCE [LARGE SCALE GENOMIC DNA]</scope>
    <source>
        <strain evidence="18 19">201702445</strain>
    </source>
</reference>
<dbReference type="GO" id="GO:0030976">
    <property type="term" value="F:thiamine pyrophosphate binding"/>
    <property type="evidence" value="ECO:0007669"/>
    <property type="project" value="UniProtKB-UniRule"/>
</dbReference>
<keyword evidence="9" id="KW-0274">FAD</keyword>
<feature type="domain" description="Thiamine pyrophosphate enzyme TPP-binding" evidence="16">
    <location>
        <begin position="416"/>
        <end position="564"/>
    </location>
</feature>
<dbReference type="GO" id="GO:0003984">
    <property type="term" value="F:acetolactate synthase activity"/>
    <property type="evidence" value="ECO:0007669"/>
    <property type="project" value="UniProtKB-EC"/>
</dbReference>
<dbReference type="FunFam" id="3.40.50.970:FF:000007">
    <property type="entry name" value="Acetolactate synthase"/>
    <property type="match status" value="1"/>
</dbReference>
<keyword evidence="11 14" id="KW-0786">Thiamine pyrophosphate</keyword>
<keyword evidence="10 14" id="KW-0460">Magnesium</keyword>
<comment type="cofactor">
    <cofactor evidence="14">
        <name>thiamine diphosphate</name>
        <dbReference type="ChEBI" id="CHEBI:58937"/>
    </cofactor>
    <text evidence="14">Binds 1 thiamine pyrophosphate per subunit.</text>
</comment>
<evidence type="ECO:0000313" key="19">
    <source>
        <dbReference type="Proteomes" id="UP000297613"/>
    </source>
</evidence>
<dbReference type="GO" id="GO:0000287">
    <property type="term" value="F:magnesium ion binding"/>
    <property type="evidence" value="ECO:0007669"/>
    <property type="project" value="UniProtKB-UniRule"/>
</dbReference>
<dbReference type="Gene3D" id="3.40.50.1220">
    <property type="entry name" value="TPP-binding domain"/>
    <property type="match status" value="1"/>
</dbReference>
<comment type="similarity">
    <text evidence="3 14">Belongs to the TPP enzyme family.</text>
</comment>
<dbReference type="CDD" id="cd02015">
    <property type="entry name" value="TPP_AHAS"/>
    <property type="match status" value="1"/>
</dbReference>
<dbReference type="FunFam" id="3.40.50.1220:FF:000008">
    <property type="entry name" value="Acetolactate synthase"/>
    <property type="match status" value="1"/>
</dbReference>
<keyword evidence="12 14" id="KW-0100">Branched-chain amino acid biosynthesis</keyword>
<gene>
    <name evidence="18" type="primary">ilvB</name>
    <name evidence="18" type="ORF">EHQ83_18920</name>
</gene>
<dbReference type="AlphaFoldDB" id="A0A6N4R2B4"/>
<dbReference type="Proteomes" id="UP000297613">
    <property type="component" value="Unassembled WGS sequence"/>
</dbReference>
<proteinExistence type="inferred from homology"/>
<feature type="domain" description="Thiamine pyrophosphate enzyme central" evidence="15">
    <location>
        <begin position="226"/>
        <end position="360"/>
    </location>
</feature>
<evidence type="ECO:0000259" key="16">
    <source>
        <dbReference type="Pfam" id="PF02775"/>
    </source>
</evidence>
<dbReference type="Pfam" id="PF02775">
    <property type="entry name" value="TPP_enzyme_C"/>
    <property type="match status" value="1"/>
</dbReference>
<keyword evidence="5 14" id="KW-0028">Amino-acid biosynthesis</keyword>
<evidence type="ECO:0000256" key="8">
    <source>
        <dbReference type="ARBA" id="ARBA00022723"/>
    </source>
</evidence>